<reference evidence="12 13" key="1">
    <citation type="submission" date="2020-12" db="EMBL/GenBank/DDBJ databases">
        <authorList>
            <person name="Awala S.I."/>
            <person name="Gwak J.-H."/>
            <person name="Kim S.-J."/>
            <person name="Rhee S.-K."/>
        </authorList>
    </citation>
    <scope>NUCLEOTIDE SEQUENCE [LARGE SCALE GENOMIC DNA]</scope>
    <source>
        <strain evidence="12 13">IT5</strain>
    </source>
</reference>
<dbReference type="PROSITE" id="PS51712">
    <property type="entry name" value="G_ENGA"/>
    <property type="match status" value="2"/>
</dbReference>
<dbReference type="InterPro" id="IPR015946">
    <property type="entry name" value="KH_dom-like_a/b"/>
</dbReference>
<dbReference type="InterPro" id="IPR031166">
    <property type="entry name" value="G_ENGA"/>
</dbReference>
<dbReference type="InterPro" id="IPR032859">
    <property type="entry name" value="KH_dom-like"/>
</dbReference>
<dbReference type="PANTHER" id="PTHR43834">
    <property type="entry name" value="GTPASE DER"/>
    <property type="match status" value="1"/>
</dbReference>
<dbReference type="Gene3D" id="3.40.50.300">
    <property type="entry name" value="P-loop containing nucleotide triphosphate hydrolases"/>
    <property type="match status" value="2"/>
</dbReference>
<comment type="function">
    <text evidence="8 10">GTPase that plays an essential role in the late steps of ribosome biogenesis.</text>
</comment>
<feature type="domain" description="EngA-type G" evidence="11">
    <location>
        <begin position="2"/>
        <end position="166"/>
    </location>
</feature>
<dbReference type="CDD" id="cd01894">
    <property type="entry name" value="EngA1"/>
    <property type="match status" value="1"/>
</dbReference>
<evidence type="ECO:0000256" key="8">
    <source>
        <dbReference type="HAMAP-Rule" id="MF_00195"/>
    </source>
</evidence>
<dbReference type="InterPro" id="IPR006073">
    <property type="entry name" value="GTP-bd"/>
</dbReference>
<accession>A0ABX7PT39</accession>
<evidence type="ECO:0000313" key="12">
    <source>
        <dbReference type="EMBL" id="QSR86130.1"/>
    </source>
</evidence>
<keyword evidence="13" id="KW-1185">Reference proteome</keyword>
<feature type="binding site" evidence="8">
    <location>
        <begin position="55"/>
        <end position="59"/>
    </location>
    <ligand>
        <name>GTP</name>
        <dbReference type="ChEBI" id="CHEBI:37565"/>
        <label>1</label>
    </ligand>
</feature>
<name>A0ABX7PT39_9BACT</name>
<sequence length="460" mass="51823">MKTIAIVGRPNVGKSLLFNRLCGKEISLVYDQPGVTRDRIVCCIKKEGKEIVLVDTGGLVFDCQTDLEKSLFDQISVAVEEAHHILFVVDGRSGLLPLDKQIAKFLREKHKAVTVVVNKLDHPGMEHFCAEFANLGFEEIFAVSAAHNLGINQLLEKIFSLGAEERENPIFAPSTRIAVIGQPNAGKSTLINSLIGESRLVVHEEPGTTHDAVEVGIEVCGVPFTFIDTAGLKKKNKLKEGLEIKVSGRTVHSINRSHLVWFIIDSQKGITLQDKKIGGLIQKAFKPCMVILNKIDLLEDQLNLKEGNKKGMLYVQEQLPFLSYAPVVVVSAEKKWNFKPLLSTLLRVDQERKKRIPTHRLTQFFQETLNQYPPPQVQGKRLKIYYATQIYDKEGSGGSPCPTFILFVNNPNYIKETYQKFLEKQFRQAFCFRGCPLLWKWRKAEGKGESSLHQDVILSR</sequence>
<dbReference type="RefSeq" id="WP_206844525.1">
    <property type="nucleotide sequence ID" value="NZ_CP065956.1"/>
</dbReference>
<comment type="subunit">
    <text evidence="8">Associates with the 50S ribosomal subunit.</text>
</comment>
<dbReference type="SUPFAM" id="SSF82653">
    <property type="entry name" value="Probable GTPase Der, C-terminal domain"/>
    <property type="match status" value="1"/>
</dbReference>
<feature type="binding site" evidence="8">
    <location>
        <begin position="181"/>
        <end position="188"/>
    </location>
    <ligand>
        <name>GTP</name>
        <dbReference type="ChEBI" id="CHEBI:37565"/>
        <label>2</label>
    </ligand>
</feature>
<feature type="domain" description="EngA-type G" evidence="11">
    <location>
        <begin position="175"/>
        <end position="353"/>
    </location>
</feature>
<dbReference type="NCBIfam" id="TIGR03594">
    <property type="entry name" value="GTPase_EngA"/>
    <property type="match status" value="1"/>
</dbReference>
<dbReference type="Pfam" id="PF14714">
    <property type="entry name" value="KH_dom-like"/>
    <property type="match status" value="1"/>
</dbReference>
<keyword evidence="5 8" id="KW-0547">Nucleotide-binding</keyword>
<evidence type="ECO:0000256" key="10">
    <source>
        <dbReference type="RuleBase" id="RU004481"/>
    </source>
</evidence>
<gene>
    <name evidence="8 12" type="primary">der</name>
    <name evidence="12" type="ORF">EM20IM_06360</name>
</gene>
<evidence type="ECO:0000256" key="9">
    <source>
        <dbReference type="PROSITE-ProRule" id="PRU01049"/>
    </source>
</evidence>
<dbReference type="PRINTS" id="PR00326">
    <property type="entry name" value="GTP1OBG"/>
</dbReference>
<evidence type="ECO:0000256" key="7">
    <source>
        <dbReference type="ARBA" id="ARBA00032345"/>
    </source>
</evidence>
<feature type="binding site" evidence="8">
    <location>
        <begin position="228"/>
        <end position="232"/>
    </location>
    <ligand>
        <name>GTP</name>
        <dbReference type="ChEBI" id="CHEBI:37565"/>
        <label>2</label>
    </ligand>
</feature>
<dbReference type="SMART" id="SM00382">
    <property type="entry name" value="AAA"/>
    <property type="match status" value="1"/>
</dbReference>
<feature type="binding site" evidence="8">
    <location>
        <begin position="8"/>
        <end position="15"/>
    </location>
    <ligand>
        <name>GTP</name>
        <dbReference type="ChEBI" id="CHEBI:37565"/>
        <label>1</label>
    </ligand>
</feature>
<evidence type="ECO:0000256" key="4">
    <source>
        <dbReference type="ARBA" id="ARBA00022737"/>
    </source>
</evidence>
<evidence type="ECO:0000313" key="13">
    <source>
        <dbReference type="Proteomes" id="UP000663088"/>
    </source>
</evidence>
<dbReference type="PANTHER" id="PTHR43834:SF6">
    <property type="entry name" value="GTPASE DER"/>
    <property type="match status" value="1"/>
</dbReference>
<organism evidence="12 13">
    <name type="scientific">Candidatus Methylacidiphilum infernorum</name>
    <dbReference type="NCBI Taxonomy" id="511746"/>
    <lineage>
        <taxon>Bacteria</taxon>
        <taxon>Pseudomonadati</taxon>
        <taxon>Verrucomicrobiota</taxon>
        <taxon>Methylacidiphilae</taxon>
        <taxon>Methylacidiphilales</taxon>
        <taxon>Methylacidiphilaceae</taxon>
        <taxon>Methylacidiphilum (ex Ratnadevi et al. 2023)</taxon>
    </lineage>
</organism>
<dbReference type="CDD" id="cd01895">
    <property type="entry name" value="EngA2"/>
    <property type="match status" value="1"/>
</dbReference>
<feature type="binding site" evidence="8">
    <location>
        <begin position="118"/>
        <end position="121"/>
    </location>
    <ligand>
        <name>GTP</name>
        <dbReference type="ChEBI" id="CHEBI:37565"/>
        <label>1</label>
    </ligand>
</feature>
<evidence type="ECO:0000256" key="6">
    <source>
        <dbReference type="ARBA" id="ARBA00023134"/>
    </source>
</evidence>
<dbReference type="Proteomes" id="UP000663088">
    <property type="component" value="Chromosome"/>
</dbReference>
<feature type="binding site" evidence="8">
    <location>
        <begin position="293"/>
        <end position="296"/>
    </location>
    <ligand>
        <name>GTP</name>
        <dbReference type="ChEBI" id="CHEBI:37565"/>
        <label>2</label>
    </ligand>
</feature>
<dbReference type="HAMAP" id="MF_00195">
    <property type="entry name" value="GTPase_Der"/>
    <property type="match status" value="1"/>
</dbReference>
<dbReference type="InterPro" id="IPR005225">
    <property type="entry name" value="Small_GTP-bd"/>
</dbReference>
<dbReference type="EMBL" id="CP065956">
    <property type="protein sequence ID" value="QSR86130.1"/>
    <property type="molecule type" value="Genomic_DNA"/>
</dbReference>
<dbReference type="SUPFAM" id="SSF52540">
    <property type="entry name" value="P-loop containing nucleoside triphosphate hydrolases"/>
    <property type="match status" value="2"/>
</dbReference>
<dbReference type="InterPro" id="IPR027417">
    <property type="entry name" value="P-loop_NTPase"/>
</dbReference>
<evidence type="ECO:0000256" key="5">
    <source>
        <dbReference type="ARBA" id="ARBA00022741"/>
    </source>
</evidence>
<dbReference type="NCBIfam" id="TIGR00231">
    <property type="entry name" value="small_GTP"/>
    <property type="match status" value="2"/>
</dbReference>
<keyword evidence="3 8" id="KW-0690">Ribosome biogenesis</keyword>
<keyword evidence="4 10" id="KW-0677">Repeat</keyword>
<dbReference type="PIRSF" id="PIRSF006485">
    <property type="entry name" value="GTP-binding_EngA"/>
    <property type="match status" value="1"/>
</dbReference>
<dbReference type="Pfam" id="PF01926">
    <property type="entry name" value="MMR_HSR1"/>
    <property type="match status" value="2"/>
</dbReference>
<evidence type="ECO:0000256" key="3">
    <source>
        <dbReference type="ARBA" id="ARBA00022517"/>
    </source>
</evidence>
<evidence type="ECO:0000256" key="1">
    <source>
        <dbReference type="ARBA" id="ARBA00008279"/>
    </source>
</evidence>
<proteinExistence type="inferred from homology"/>
<dbReference type="InterPro" id="IPR003593">
    <property type="entry name" value="AAA+_ATPase"/>
</dbReference>
<comment type="similarity">
    <text evidence="1 8 9 10">Belongs to the TRAFAC class TrmE-Era-EngA-EngB-Septin-like GTPase superfamily. EngA (Der) GTPase family.</text>
</comment>
<protein>
    <recommendedName>
        <fullName evidence="2 8">GTPase Der</fullName>
    </recommendedName>
    <alternativeName>
        <fullName evidence="7 8">GTP-binding protein EngA</fullName>
    </alternativeName>
</protein>
<keyword evidence="6 8" id="KW-0342">GTP-binding</keyword>
<evidence type="ECO:0000256" key="2">
    <source>
        <dbReference type="ARBA" id="ARBA00020953"/>
    </source>
</evidence>
<dbReference type="InterPro" id="IPR016484">
    <property type="entry name" value="GTPase_Der"/>
</dbReference>
<evidence type="ECO:0000259" key="11">
    <source>
        <dbReference type="PROSITE" id="PS51712"/>
    </source>
</evidence>
<dbReference type="Gene3D" id="3.30.300.20">
    <property type="match status" value="1"/>
</dbReference>